<organism evidence="3 4">
    <name type="scientific">Rhodococcus erythropolis</name>
    <name type="common">Arthrobacter picolinophilus</name>
    <dbReference type="NCBI Taxonomy" id="1833"/>
    <lineage>
        <taxon>Bacteria</taxon>
        <taxon>Bacillati</taxon>
        <taxon>Actinomycetota</taxon>
        <taxon>Actinomycetes</taxon>
        <taxon>Mycobacteriales</taxon>
        <taxon>Nocardiaceae</taxon>
        <taxon>Rhodococcus</taxon>
        <taxon>Rhodococcus erythropolis group</taxon>
    </lineage>
</organism>
<dbReference type="Gene3D" id="3.40.50.1820">
    <property type="entry name" value="alpha/beta hydrolase"/>
    <property type="match status" value="1"/>
</dbReference>
<comment type="caution">
    <text evidence="3">The sequence shown here is derived from an EMBL/GenBank/DDBJ whole genome shotgun (WGS) entry which is preliminary data.</text>
</comment>
<dbReference type="Pfam" id="PF07859">
    <property type="entry name" value="Abhydrolase_3"/>
    <property type="match status" value="1"/>
</dbReference>
<dbReference type="AlphaFoldDB" id="A0A8I1D6S1"/>
<evidence type="ECO:0000259" key="2">
    <source>
        <dbReference type="Pfam" id="PF07859"/>
    </source>
</evidence>
<accession>A0A8I1D6S1</accession>
<protein>
    <submittedName>
        <fullName evidence="3">Alpha/beta hydrolase</fullName>
    </submittedName>
</protein>
<evidence type="ECO:0000256" key="1">
    <source>
        <dbReference type="ARBA" id="ARBA00022801"/>
    </source>
</evidence>
<dbReference type="Proteomes" id="UP000627573">
    <property type="component" value="Unassembled WGS sequence"/>
</dbReference>
<dbReference type="PANTHER" id="PTHR48081">
    <property type="entry name" value="AB HYDROLASE SUPERFAMILY PROTEIN C4A8.06C"/>
    <property type="match status" value="1"/>
</dbReference>
<name>A0A8I1D6S1_RHOER</name>
<gene>
    <name evidence="3" type="ORF">I3517_13015</name>
</gene>
<sequence length="262" mass="27867">MTVTDVEFTADDGAAVSARWYVPEGQTAAGSAVVYAHGGGMICGSVALYNNIISMHVQRTSVPFLSVEYRLAPENTGERPARDVFGALEWLRSRADAMGVDPGRIALMGDSGGGGVAAGAAILARENGVPLNRQILIYPMLDSRNLTPDPALTDFATWTYDNNFTGWNALLPKGSGDEEVSSIASPAHLTDYSGLAPAFIDVGDLDIFRDESIEYAANLLRAGVSCELHVRPGAPHAFEWLAPQASVSAQSLDSRLTVIRNL</sequence>
<dbReference type="GO" id="GO:0016787">
    <property type="term" value="F:hydrolase activity"/>
    <property type="evidence" value="ECO:0007669"/>
    <property type="project" value="UniProtKB-KW"/>
</dbReference>
<keyword evidence="1 3" id="KW-0378">Hydrolase</keyword>
<reference evidence="3 4" key="1">
    <citation type="submission" date="2020-12" db="EMBL/GenBank/DDBJ databases">
        <title>Draft genome sequence of furan degrading bacterial strain FUR100.</title>
        <authorList>
            <person name="Woiski C."/>
        </authorList>
    </citation>
    <scope>NUCLEOTIDE SEQUENCE [LARGE SCALE GENOMIC DNA]</scope>
    <source>
        <strain evidence="3 4">FUR100</strain>
    </source>
</reference>
<evidence type="ECO:0000313" key="3">
    <source>
        <dbReference type="EMBL" id="MBH5143537.1"/>
    </source>
</evidence>
<dbReference type="EMBL" id="JAECSB010000037">
    <property type="protein sequence ID" value="MBH5143537.1"/>
    <property type="molecule type" value="Genomic_DNA"/>
</dbReference>
<dbReference type="InterPro" id="IPR029058">
    <property type="entry name" value="AB_hydrolase_fold"/>
</dbReference>
<keyword evidence="4" id="KW-1185">Reference proteome</keyword>
<feature type="domain" description="Alpha/beta hydrolase fold-3" evidence="2">
    <location>
        <begin position="33"/>
        <end position="238"/>
    </location>
</feature>
<dbReference type="InterPro" id="IPR050300">
    <property type="entry name" value="GDXG_lipolytic_enzyme"/>
</dbReference>
<proteinExistence type="predicted"/>
<dbReference type="SUPFAM" id="SSF53474">
    <property type="entry name" value="alpha/beta-Hydrolases"/>
    <property type="match status" value="1"/>
</dbReference>
<dbReference type="PANTHER" id="PTHR48081:SF8">
    <property type="entry name" value="ALPHA_BETA HYDROLASE FOLD-3 DOMAIN-CONTAINING PROTEIN-RELATED"/>
    <property type="match status" value="1"/>
</dbReference>
<evidence type="ECO:0000313" key="4">
    <source>
        <dbReference type="Proteomes" id="UP000627573"/>
    </source>
</evidence>
<dbReference type="InterPro" id="IPR013094">
    <property type="entry name" value="AB_hydrolase_3"/>
</dbReference>